<name>A0A1V0SCG6_9VIRU</name>
<dbReference type="Pfam" id="PF13358">
    <property type="entry name" value="DDE_3"/>
    <property type="match status" value="1"/>
</dbReference>
<dbReference type="InterPro" id="IPR012337">
    <property type="entry name" value="RNaseH-like_sf"/>
</dbReference>
<organism evidence="3">
    <name type="scientific">Indivirus ILV1</name>
    <dbReference type="NCBI Taxonomy" id="1977633"/>
    <lineage>
        <taxon>Viruses</taxon>
        <taxon>Varidnaviria</taxon>
        <taxon>Bamfordvirae</taxon>
        <taxon>Nucleocytoviricota</taxon>
        <taxon>Megaviricetes</taxon>
        <taxon>Imitervirales</taxon>
        <taxon>Mimiviridae</taxon>
        <taxon>Klosneuvirinae</taxon>
        <taxon>Indivirus</taxon>
    </lineage>
</organism>
<sequence>MVNCYPLIYKIRVCEYYLQYKQEKSITEILKIFNISNGTLYSWVNKYTQGILNEKKPYNKKSIVTPEIKCYIRNYIMKHANFYYKNLLKSIKKKYNIQISKSLLYDIIGKMNITRKKFKQRIIPNKNKYKLMIKQFKNKIKGISQDDIISVDETSINTHISLDYGWSEKGTKIIKVHKKSRITYTVISAISNKSILHNVVIKGSSNAESFKQFIMKVVGNTNKPKYLLMDNARIHHSKIVKDYIDTTNSRIIYNVPYSPEYNPIEMIFSKVKRIIKTKNNSSDRILKNNIHKSFKKVTISDLKNCYFHSFSSF</sequence>
<dbReference type="InterPro" id="IPR055247">
    <property type="entry name" value="InsJ-like_HTH"/>
</dbReference>
<dbReference type="SUPFAM" id="SSF53098">
    <property type="entry name" value="Ribonuclease H-like"/>
    <property type="match status" value="1"/>
</dbReference>
<proteinExistence type="predicted"/>
<evidence type="ECO:0000259" key="2">
    <source>
        <dbReference type="Pfam" id="PF13518"/>
    </source>
</evidence>
<dbReference type="NCBIfam" id="NF033545">
    <property type="entry name" value="transpos_IS630"/>
    <property type="match status" value="1"/>
</dbReference>
<feature type="domain" description="Tc1-like transposase DDE" evidence="1">
    <location>
        <begin position="148"/>
        <end position="283"/>
    </location>
</feature>
<dbReference type="Pfam" id="PF13518">
    <property type="entry name" value="HTH_28"/>
    <property type="match status" value="1"/>
</dbReference>
<accession>A0A1V0SCG6</accession>
<evidence type="ECO:0000259" key="1">
    <source>
        <dbReference type="Pfam" id="PF13358"/>
    </source>
</evidence>
<reference evidence="3" key="1">
    <citation type="journal article" date="2017" name="Science">
        <title>Giant viruses with an expanded complement of translation system components.</title>
        <authorList>
            <person name="Schulz F."/>
            <person name="Yutin N."/>
            <person name="Ivanova N.N."/>
            <person name="Ortega D.R."/>
            <person name="Lee T.K."/>
            <person name="Vierheilig J."/>
            <person name="Daims H."/>
            <person name="Horn M."/>
            <person name="Wagner M."/>
            <person name="Jensen G.J."/>
            <person name="Kyrpides N.C."/>
            <person name="Koonin E.V."/>
            <person name="Woyke T."/>
        </authorList>
    </citation>
    <scope>NUCLEOTIDE SEQUENCE</scope>
    <source>
        <strain evidence="3">ILV1</strain>
    </source>
</reference>
<protein>
    <submittedName>
        <fullName evidence="3">HTH and integrase core domain protein</fullName>
    </submittedName>
</protein>
<dbReference type="PANTHER" id="PTHR46564">
    <property type="entry name" value="TRANSPOSASE"/>
    <property type="match status" value="1"/>
</dbReference>
<dbReference type="InterPro" id="IPR036397">
    <property type="entry name" value="RNaseH_sf"/>
</dbReference>
<dbReference type="InterPro" id="IPR047655">
    <property type="entry name" value="Transpos_IS630-like"/>
</dbReference>
<dbReference type="GO" id="GO:0003676">
    <property type="term" value="F:nucleic acid binding"/>
    <property type="evidence" value="ECO:0007669"/>
    <property type="project" value="InterPro"/>
</dbReference>
<dbReference type="PANTHER" id="PTHR46564:SF1">
    <property type="entry name" value="TRANSPOSASE"/>
    <property type="match status" value="1"/>
</dbReference>
<evidence type="ECO:0000313" key="3">
    <source>
        <dbReference type="EMBL" id="ARF09407.1"/>
    </source>
</evidence>
<dbReference type="SUPFAM" id="SSF46689">
    <property type="entry name" value="Homeodomain-like"/>
    <property type="match status" value="1"/>
</dbReference>
<dbReference type="InterPro" id="IPR038717">
    <property type="entry name" value="Tc1-like_DDE_dom"/>
</dbReference>
<gene>
    <name evidence="3" type="ORF">Indivirus_1_30</name>
</gene>
<dbReference type="EMBL" id="KY684085">
    <property type="protein sequence ID" value="ARF09407.1"/>
    <property type="molecule type" value="Genomic_DNA"/>
</dbReference>
<dbReference type="InterPro" id="IPR009057">
    <property type="entry name" value="Homeodomain-like_sf"/>
</dbReference>
<dbReference type="Gene3D" id="3.30.420.10">
    <property type="entry name" value="Ribonuclease H-like superfamily/Ribonuclease H"/>
    <property type="match status" value="1"/>
</dbReference>
<feature type="domain" description="Insertion element IS150 protein InsJ-like helix-turn-helix" evidence="2">
    <location>
        <begin position="15"/>
        <end position="49"/>
    </location>
</feature>